<dbReference type="KEGG" id="dhe:111598696"/>
<reference evidence="2" key="1">
    <citation type="submission" date="2025-08" db="UniProtKB">
        <authorList>
            <consortium name="RefSeq"/>
        </authorList>
    </citation>
    <scope>IDENTIFICATION</scope>
    <source>
        <strain evidence="2">15085-1641.00</strain>
        <tissue evidence="2">Whole body</tissue>
    </source>
</reference>
<dbReference type="AlphaFoldDB" id="A0A6J1LWD2"/>
<proteinExistence type="predicted"/>
<dbReference type="GeneID" id="111598696"/>
<name>A0A6J1LWD2_DROHY</name>
<dbReference type="RefSeq" id="XP_023169830.2">
    <property type="nucleotide sequence ID" value="XM_023314062.2"/>
</dbReference>
<gene>
    <name evidence="2" type="primary">LOC111598696</name>
</gene>
<dbReference type="Proteomes" id="UP000504633">
    <property type="component" value="Unplaced"/>
</dbReference>
<organism evidence="1 2">
    <name type="scientific">Drosophila hydei</name>
    <name type="common">Fruit fly</name>
    <dbReference type="NCBI Taxonomy" id="7224"/>
    <lineage>
        <taxon>Eukaryota</taxon>
        <taxon>Metazoa</taxon>
        <taxon>Ecdysozoa</taxon>
        <taxon>Arthropoda</taxon>
        <taxon>Hexapoda</taxon>
        <taxon>Insecta</taxon>
        <taxon>Pterygota</taxon>
        <taxon>Neoptera</taxon>
        <taxon>Endopterygota</taxon>
        <taxon>Diptera</taxon>
        <taxon>Brachycera</taxon>
        <taxon>Muscomorpha</taxon>
        <taxon>Ephydroidea</taxon>
        <taxon>Drosophilidae</taxon>
        <taxon>Drosophila</taxon>
    </lineage>
</organism>
<evidence type="ECO:0000313" key="2">
    <source>
        <dbReference type="RefSeq" id="XP_023169830.2"/>
    </source>
</evidence>
<accession>A0A6J1LWD2</accession>
<dbReference type="OrthoDB" id="8043893at2759"/>
<protein>
    <submittedName>
        <fullName evidence="2">Uncharacterized protein LOC111598696</fullName>
    </submittedName>
</protein>
<evidence type="ECO:0000313" key="1">
    <source>
        <dbReference type="Proteomes" id="UP000504633"/>
    </source>
</evidence>
<sequence>MSKFSFDIIPAVPRGDLIGLQTVISKLEDHLKSTNEKLGNFRKLIRTESNIKSREIYLNKVHAMVKEQHTIQSLLENYKTKLKKLESLKKLKSVEKQIPQQTKNSKLFELFHNYESKEAKFDNQSERTSETPKRKIVDKEEIVNNKGRKTKQIVIDNHGEAMKCLKAHVKKRITEEEQKVVAPNITNVEQTKHSDDDVQILGKAKAETEQVVILDQEKHIVNTEKAEELKHVKETKAMIEEKSDLSVDVPLPNAIVINNHSEAMQCLKVLQEYAMLNENYRAIGLLMETEKAFVSPPDVTDFEL</sequence>
<keyword evidence="1" id="KW-1185">Reference proteome</keyword>
<dbReference type="OMA" id="KGLCERW"/>